<dbReference type="Gene3D" id="3.30.720.200">
    <property type="match status" value="1"/>
</dbReference>
<evidence type="ECO:0000256" key="11">
    <source>
        <dbReference type="ARBA" id="ARBA00023146"/>
    </source>
</evidence>
<evidence type="ECO:0000256" key="2">
    <source>
        <dbReference type="ARBA" id="ARBA00008226"/>
    </source>
</evidence>
<evidence type="ECO:0000256" key="8">
    <source>
        <dbReference type="ARBA" id="ARBA00022741"/>
    </source>
</evidence>
<dbReference type="InterPro" id="IPR004154">
    <property type="entry name" value="Anticodon-bd"/>
</dbReference>
<keyword evidence="8" id="KW-0547">Nucleotide-binding</keyword>
<evidence type="ECO:0000313" key="14">
    <source>
        <dbReference type="EMBL" id="CAE0291048.1"/>
    </source>
</evidence>
<keyword evidence="10" id="KW-0648">Protein biosynthesis</keyword>
<dbReference type="PRINTS" id="PR01043">
    <property type="entry name" value="TRNASYNTHGLY"/>
</dbReference>
<dbReference type="NCBIfam" id="NF003211">
    <property type="entry name" value="PRK04173.1"/>
    <property type="match status" value="1"/>
</dbReference>
<comment type="subunit">
    <text evidence="3">Homodimer.</text>
</comment>
<evidence type="ECO:0000256" key="4">
    <source>
        <dbReference type="ARBA" id="ARBA00012829"/>
    </source>
</evidence>
<protein>
    <recommendedName>
        <fullName evidence="4">glycine--tRNA ligase</fullName>
        <ecNumber evidence="4">6.1.1.14</ecNumber>
    </recommendedName>
    <alternativeName>
        <fullName evidence="12">Diadenosine tetraphosphate synthetase</fullName>
    </alternativeName>
</protein>
<keyword evidence="5" id="KW-0963">Cytoplasm</keyword>
<evidence type="ECO:0000256" key="5">
    <source>
        <dbReference type="ARBA" id="ARBA00022490"/>
    </source>
</evidence>
<dbReference type="Gene3D" id="3.40.50.800">
    <property type="entry name" value="Anticodon-binding domain"/>
    <property type="match status" value="1"/>
</dbReference>
<reference evidence="14" key="1">
    <citation type="submission" date="2021-01" db="EMBL/GenBank/DDBJ databases">
        <authorList>
            <person name="Corre E."/>
            <person name="Pelletier E."/>
            <person name="Niang G."/>
            <person name="Scheremetjew M."/>
            <person name="Finn R."/>
            <person name="Kale V."/>
            <person name="Holt S."/>
            <person name="Cochrane G."/>
            <person name="Meng A."/>
            <person name="Brown T."/>
            <person name="Cohen L."/>
        </authorList>
    </citation>
    <scope>NUCLEOTIDE SEQUENCE</scope>
    <source>
        <strain evidence="14">CCAP 955/1</strain>
    </source>
</reference>
<dbReference type="GO" id="GO:0005739">
    <property type="term" value="C:mitochondrion"/>
    <property type="evidence" value="ECO:0007669"/>
    <property type="project" value="TreeGrafter"/>
</dbReference>
<comment type="subcellular location">
    <subcellularLocation>
        <location evidence="1">Cytoplasm</location>
    </subcellularLocation>
</comment>
<dbReference type="GO" id="GO:0005524">
    <property type="term" value="F:ATP binding"/>
    <property type="evidence" value="ECO:0007669"/>
    <property type="project" value="UniProtKB-KW"/>
</dbReference>
<keyword evidence="6" id="KW-0436">Ligase</keyword>
<dbReference type="InterPro" id="IPR002314">
    <property type="entry name" value="aa-tRNA-synt_IIb"/>
</dbReference>
<dbReference type="AlphaFoldDB" id="A0A7S3HCG8"/>
<evidence type="ECO:0000256" key="3">
    <source>
        <dbReference type="ARBA" id="ARBA00011738"/>
    </source>
</evidence>
<keyword evidence="9" id="KW-0067">ATP-binding</keyword>
<name>A0A7S3HCG8_9STRA</name>
<proteinExistence type="inferred from homology"/>
<dbReference type="SUPFAM" id="SSF55681">
    <property type="entry name" value="Class II aaRS and biotin synthetases"/>
    <property type="match status" value="1"/>
</dbReference>
<dbReference type="CDD" id="cd00774">
    <property type="entry name" value="GlyRS-like_core"/>
    <property type="match status" value="1"/>
</dbReference>
<evidence type="ECO:0000256" key="1">
    <source>
        <dbReference type="ARBA" id="ARBA00004496"/>
    </source>
</evidence>
<dbReference type="PANTHER" id="PTHR10745:SF0">
    <property type="entry name" value="GLYCINE--TRNA LIGASE"/>
    <property type="match status" value="1"/>
</dbReference>
<dbReference type="Pfam" id="PF03129">
    <property type="entry name" value="HGTP_anticodon"/>
    <property type="match status" value="1"/>
</dbReference>
<dbReference type="EC" id="6.1.1.14" evidence="4"/>
<organism evidence="14">
    <name type="scientific">Spumella elongata</name>
    <dbReference type="NCBI Taxonomy" id="89044"/>
    <lineage>
        <taxon>Eukaryota</taxon>
        <taxon>Sar</taxon>
        <taxon>Stramenopiles</taxon>
        <taxon>Ochrophyta</taxon>
        <taxon>Chrysophyceae</taxon>
        <taxon>Chromulinales</taxon>
        <taxon>Chromulinaceae</taxon>
        <taxon>Spumella</taxon>
    </lineage>
</organism>
<dbReference type="PROSITE" id="PS50862">
    <property type="entry name" value="AA_TRNA_LIGASE_II"/>
    <property type="match status" value="1"/>
</dbReference>
<accession>A0A7S3HCG8</accession>
<evidence type="ECO:0000256" key="6">
    <source>
        <dbReference type="ARBA" id="ARBA00022598"/>
    </source>
</evidence>
<dbReference type="InterPro" id="IPR033731">
    <property type="entry name" value="GlyRS-like_core"/>
</dbReference>
<keyword evidence="7" id="KW-0808">Transferase</keyword>
<dbReference type="Gene3D" id="3.30.930.10">
    <property type="entry name" value="Bira Bifunctional Protein, Domain 2"/>
    <property type="match status" value="1"/>
</dbReference>
<dbReference type="InterPro" id="IPR045864">
    <property type="entry name" value="aa-tRNA-synth_II/BPL/LPL"/>
</dbReference>
<dbReference type="FunFam" id="3.40.50.800:FF:000004">
    <property type="entry name" value="Glycine--tRNA ligase 2"/>
    <property type="match status" value="1"/>
</dbReference>
<evidence type="ECO:0000256" key="7">
    <source>
        <dbReference type="ARBA" id="ARBA00022679"/>
    </source>
</evidence>
<gene>
    <name evidence="14" type="ORF">SELO1098_LOCUS19893</name>
</gene>
<dbReference type="InterPro" id="IPR002315">
    <property type="entry name" value="tRNA-synt_gly"/>
</dbReference>
<dbReference type="PANTHER" id="PTHR10745">
    <property type="entry name" value="GLYCYL-TRNA SYNTHETASE/DNA POLYMERASE SUBUNIT GAMMA-2"/>
    <property type="match status" value="1"/>
</dbReference>
<evidence type="ECO:0000256" key="9">
    <source>
        <dbReference type="ARBA" id="ARBA00022840"/>
    </source>
</evidence>
<dbReference type="SUPFAM" id="SSF52954">
    <property type="entry name" value="Class II aaRS ABD-related"/>
    <property type="match status" value="1"/>
</dbReference>
<dbReference type="CDD" id="cd00858">
    <property type="entry name" value="GlyRS_anticodon"/>
    <property type="match status" value="1"/>
</dbReference>
<evidence type="ECO:0000256" key="12">
    <source>
        <dbReference type="ARBA" id="ARBA00030057"/>
    </source>
</evidence>
<evidence type="ECO:0000256" key="10">
    <source>
        <dbReference type="ARBA" id="ARBA00022917"/>
    </source>
</evidence>
<dbReference type="Pfam" id="PF00587">
    <property type="entry name" value="tRNA-synt_2b"/>
    <property type="match status" value="1"/>
</dbReference>
<feature type="domain" description="Aminoacyl-transfer RNA synthetases class-II family profile" evidence="13">
    <location>
        <begin position="206"/>
        <end position="551"/>
    </location>
</feature>
<evidence type="ECO:0000259" key="13">
    <source>
        <dbReference type="PROSITE" id="PS50862"/>
    </source>
</evidence>
<dbReference type="InterPro" id="IPR006195">
    <property type="entry name" value="aa-tRNA-synth_II"/>
</dbReference>
<comment type="similarity">
    <text evidence="2">Belongs to the class-II aminoacyl-tRNA synthetase family.</text>
</comment>
<sequence length="711" mass="79821">MEQVEDIYAVQAQVTQQQSRIRELKKAGASTAQEILDEVEILNNLRAKLAKFNEEKAPETPFNRKSFDELILRKMYVVPSFEIHNGPAGLFDYGPPACALKANVLATWRRHFPLEESMLEMECTNLTPSSVLETSGHVDRFTDFMVRDEKTGECFRADKLLEDAVDNLLMANPNMDIREQEAHKIIQRQADAFSAEELHQMLLKYNVKSPANNENALTQPFPFNLMFKTTIGPEGTSVGFLRPETAQGLFVNFRRLLDYNQQKMPFAAAQIGLGFRNEIAPRNGLLRVREFCMAEIEHFVHPDQKSHPKFKKVADKVLTLFSSDAQLTTGRTVQITIGEAVRSGLVNNETLGYFMARTQLWLESIGVNPEKMRLRQHLKTEMAHYAADCWDMEIHMSYGWIECVGHADRSCYDLIQHSTRTGVAMVASERLPEPIQVEKLVCEANKKLIGPRFKGDQKLVLAALEGLEGAELDTFKSAIETTGKATLSEKYEITSELVSFTTEKRTVVETKYTPSVIEPSFGIGRILYAVLEHAFSQRDGDEQRCVMAFKPSVAPVKVGIYRLINHAPFDPIVSRIKDLLHNENITCKIDSSSGTVGRRYSRADELGIPFGITVDFQTLLDHSVTVRDRDSMSQVRVPFNSLLEVLQGLVTEKLTWAFVLSRFVVVSVKEEEGESSAATTAAATEAAPVVAPVVVQYSTRGSFSRPNPLSK</sequence>
<dbReference type="GO" id="GO:0016740">
    <property type="term" value="F:transferase activity"/>
    <property type="evidence" value="ECO:0007669"/>
    <property type="project" value="UniProtKB-KW"/>
</dbReference>
<dbReference type="FunFam" id="3.30.930.10:FF:000010">
    <property type="entry name" value="Glycyl-tRNA synthetase 1"/>
    <property type="match status" value="1"/>
</dbReference>
<dbReference type="FunFam" id="3.30.40.230:FF:000001">
    <property type="entry name" value="Glycine--tRNA ligase"/>
    <property type="match status" value="1"/>
</dbReference>
<dbReference type="InterPro" id="IPR027031">
    <property type="entry name" value="Gly-tRNA_synthase/POLG2"/>
</dbReference>
<dbReference type="GO" id="GO:0070150">
    <property type="term" value="P:mitochondrial glycyl-tRNA aminoacylation"/>
    <property type="evidence" value="ECO:0007669"/>
    <property type="project" value="TreeGrafter"/>
</dbReference>
<dbReference type="InterPro" id="IPR036621">
    <property type="entry name" value="Anticodon-bd_dom_sf"/>
</dbReference>
<dbReference type="GO" id="GO:0004820">
    <property type="term" value="F:glycine-tRNA ligase activity"/>
    <property type="evidence" value="ECO:0007669"/>
    <property type="project" value="UniProtKB-EC"/>
</dbReference>
<dbReference type="NCBIfam" id="TIGR00389">
    <property type="entry name" value="glyS_dimeric"/>
    <property type="match status" value="1"/>
</dbReference>
<dbReference type="EMBL" id="HBIC01038811">
    <property type="protein sequence ID" value="CAE0291048.1"/>
    <property type="molecule type" value="Transcribed_RNA"/>
</dbReference>
<dbReference type="Gene3D" id="3.30.40.230">
    <property type="match status" value="1"/>
</dbReference>
<dbReference type="FunFam" id="3.30.720.200:FF:000001">
    <property type="entry name" value="Glycine--tRNA ligase 2"/>
    <property type="match status" value="1"/>
</dbReference>
<keyword evidence="11" id="KW-0030">Aminoacyl-tRNA synthetase</keyword>